<organism evidence="2 3">
    <name type="scientific">Bugula neritina</name>
    <name type="common">Brown bryozoan</name>
    <name type="synonym">Sertularia neritina</name>
    <dbReference type="NCBI Taxonomy" id="10212"/>
    <lineage>
        <taxon>Eukaryota</taxon>
        <taxon>Metazoa</taxon>
        <taxon>Spiralia</taxon>
        <taxon>Lophotrochozoa</taxon>
        <taxon>Bryozoa</taxon>
        <taxon>Gymnolaemata</taxon>
        <taxon>Cheilostomatida</taxon>
        <taxon>Flustrina</taxon>
        <taxon>Buguloidea</taxon>
        <taxon>Bugulidae</taxon>
        <taxon>Bugula</taxon>
    </lineage>
</organism>
<dbReference type="Proteomes" id="UP000593567">
    <property type="component" value="Unassembled WGS sequence"/>
</dbReference>
<name>A0A7J7KDM0_BUGNE</name>
<accession>A0A7J7KDM0</accession>
<feature type="compositionally biased region" description="Basic and acidic residues" evidence="1">
    <location>
        <begin position="1"/>
        <end position="15"/>
    </location>
</feature>
<dbReference type="AlphaFoldDB" id="A0A7J7KDM0"/>
<dbReference type="EMBL" id="VXIV02000840">
    <property type="protein sequence ID" value="KAF6035718.1"/>
    <property type="molecule type" value="Genomic_DNA"/>
</dbReference>
<keyword evidence="3" id="KW-1185">Reference proteome</keyword>
<evidence type="ECO:0000313" key="2">
    <source>
        <dbReference type="EMBL" id="KAF6035718.1"/>
    </source>
</evidence>
<protein>
    <submittedName>
        <fullName evidence="2">Uncharacterized protein</fullName>
    </submittedName>
</protein>
<sequence length="95" mass="10582">MMHLRKDLSVHEPSSDHTTVVDSTSICSSSNLDSGYGGNFYDSNTNGSPSEKSWYQQSLQSAALKMNATQMLNNHRHRMVITTTKMASLTKMILQ</sequence>
<comment type="caution">
    <text evidence="2">The sequence shown here is derived from an EMBL/GenBank/DDBJ whole genome shotgun (WGS) entry which is preliminary data.</text>
</comment>
<reference evidence="2" key="1">
    <citation type="submission" date="2020-06" db="EMBL/GenBank/DDBJ databases">
        <title>Draft genome of Bugula neritina, a colonial animal packing powerful symbionts and potential medicines.</title>
        <authorList>
            <person name="Rayko M."/>
        </authorList>
    </citation>
    <scope>NUCLEOTIDE SEQUENCE [LARGE SCALE GENOMIC DNA]</scope>
    <source>
        <strain evidence="2">Kwan_BN1</strain>
    </source>
</reference>
<proteinExistence type="predicted"/>
<feature type="region of interest" description="Disordered" evidence="1">
    <location>
        <begin position="1"/>
        <end position="22"/>
    </location>
</feature>
<evidence type="ECO:0000256" key="1">
    <source>
        <dbReference type="SAM" id="MobiDB-lite"/>
    </source>
</evidence>
<gene>
    <name evidence="2" type="ORF">EB796_005971</name>
</gene>
<evidence type="ECO:0000313" key="3">
    <source>
        <dbReference type="Proteomes" id="UP000593567"/>
    </source>
</evidence>